<dbReference type="Gene3D" id="3.40.50.10400">
    <property type="entry name" value="Hypothetical protein PA1492"/>
    <property type="match status" value="1"/>
</dbReference>
<evidence type="ECO:0008006" key="2">
    <source>
        <dbReference type="Google" id="ProtNLM"/>
    </source>
</evidence>
<accession>A0A0F9CHV2</accession>
<gene>
    <name evidence="1" type="ORF">LCGC14_2322790</name>
</gene>
<dbReference type="InterPro" id="IPR025518">
    <property type="entry name" value="DUF4406"/>
</dbReference>
<comment type="caution">
    <text evidence="1">The sequence shown here is derived from an EMBL/GenBank/DDBJ whole genome shotgun (WGS) entry which is preliminary data.</text>
</comment>
<sequence>MSIKIKRVYVAGLLTPRGIWSQNLAIDHLINQRKMIRSALDVFQAGFDPFVPAFDHLFWMVMQDGEYISEPMIKRYSKSWLEACDAVVLTPNWQKSTGTLAEIEHAKKIGIPVFESLELLKEYTEGDNE</sequence>
<evidence type="ECO:0000313" key="1">
    <source>
        <dbReference type="EMBL" id="KKL48709.1"/>
    </source>
</evidence>
<reference evidence="1" key="1">
    <citation type="journal article" date="2015" name="Nature">
        <title>Complex archaea that bridge the gap between prokaryotes and eukaryotes.</title>
        <authorList>
            <person name="Spang A."/>
            <person name="Saw J.H."/>
            <person name="Jorgensen S.L."/>
            <person name="Zaremba-Niedzwiedzka K."/>
            <person name="Martijn J."/>
            <person name="Lind A.E."/>
            <person name="van Eijk R."/>
            <person name="Schleper C."/>
            <person name="Guy L."/>
            <person name="Ettema T.J."/>
        </authorList>
    </citation>
    <scope>NUCLEOTIDE SEQUENCE</scope>
</reference>
<organism evidence="1">
    <name type="scientific">marine sediment metagenome</name>
    <dbReference type="NCBI Taxonomy" id="412755"/>
    <lineage>
        <taxon>unclassified sequences</taxon>
        <taxon>metagenomes</taxon>
        <taxon>ecological metagenomes</taxon>
    </lineage>
</organism>
<protein>
    <recommendedName>
        <fullName evidence="2">DUF4406 domain-containing protein</fullName>
    </recommendedName>
</protein>
<dbReference type="EMBL" id="LAZR01033222">
    <property type="protein sequence ID" value="KKL48709.1"/>
    <property type="molecule type" value="Genomic_DNA"/>
</dbReference>
<dbReference type="Pfam" id="PF14359">
    <property type="entry name" value="DUF4406"/>
    <property type="match status" value="1"/>
</dbReference>
<proteinExistence type="predicted"/>
<dbReference type="SUPFAM" id="SSF52309">
    <property type="entry name" value="N-(deoxy)ribosyltransferase-like"/>
    <property type="match status" value="1"/>
</dbReference>
<dbReference type="AlphaFoldDB" id="A0A0F9CHV2"/>
<name>A0A0F9CHV2_9ZZZZ</name>